<feature type="transmembrane region" description="Helical" evidence="6">
    <location>
        <begin position="185"/>
        <end position="208"/>
    </location>
</feature>
<dbReference type="GO" id="GO:0005886">
    <property type="term" value="C:plasma membrane"/>
    <property type="evidence" value="ECO:0007669"/>
    <property type="project" value="TreeGrafter"/>
</dbReference>
<dbReference type="GO" id="GO:0015499">
    <property type="term" value="F:formate transmembrane transporter activity"/>
    <property type="evidence" value="ECO:0007669"/>
    <property type="project" value="TreeGrafter"/>
</dbReference>
<dbReference type="InterPro" id="IPR023271">
    <property type="entry name" value="Aquaporin-like"/>
</dbReference>
<evidence type="ECO:0000256" key="1">
    <source>
        <dbReference type="ARBA" id="ARBA00004141"/>
    </source>
</evidence>
<dbReference type="PROSITE" id="PS01005">
    <property type="entry name" value="FORMATE_NITRITE_TP_1"/>
    <property type="match status" value="1"/>
</dbReference>
<dbReference type="PANTHER" id="PTHR30520:SF8">
    <property type="entry name" value="NITRITE TRANSPORTER NIRC"/>
    <property type="match status" value="1"/>
</dbReference>
<dbReference type="STRING" id="573061.Clocel_0042"/>
<dbReference type="InterPro" id="IPR024002">
    <property type="entry name" value="For/NO2_transpt_CS"/>
</dbReference>
<dbReference type="Gene3D" id="1.20.1080.10">
    <property type="entry name" value="Glycerol uptake facilitator protein"/>
    <property type="match status" value="1"/>
</dbReference>
<name>D9SMP6_CLOC7</name>
<feature type="transmembrane region" description="Helical" evidence="6">
    <location>
        <begin position="154"/>
        <end position="173"/>
    </location>
</feature>
<dbReference type="PROSITE" id="PS01006">
    <property type="entry name" value="FORMATE_NITRITE_TP_2"/>
    <property type="match status" value="1"/>
</dbReference>
<gene>
    <name evidence="7" type="ordered locus">Clocel_0042</name>
</gene>
<protein>
    <submittedName>
        <fullName evidence="7">Formate/nitrite transporter</fullName>
    </submittedName>
</protein>
<accession>D9SMP6</accession>
<dbReference type="AlphaFoldDB" id="D9SMP6"/>
<organism evidence="7 8">
    <name type="scientific">Clostridium cellulovorans (strain ATCC 35296 / DSM 3052 / OCM 3 / 743B)</name>
    <dbReference type="NCBI Taxonomy" id="573061"/>
    <lineage>
        <taxon>Bacteria</taxon>
        <taxon>Bacillati</taxon>
        <taxon>Bacillota</taxon>
        <taxon>Clostridia</taxon>
        <taxon>Eubacteriales</taxon>
        <taxon>Clostridiaceae</taxon>
        <taxon>Clostridium</taxon>
    </lineage>
</organism>
<feature type="transmembrane region" description="Helical" evidence="6">
    <location>
        <begin position="228"/>
        <end position="250"/>
    </location>
</feature>
<sequence>MAEVIHDVCKTAHKKLALYKKGKGRYFVSSALAGLYIGLGIILIYTVGGYMHAANSPMTKVAMGAFFGIALSLVMMCGADLFTGNTLVMPIASLEKEVSWKDTFKIWGLSYFGNLIGSIVLAFIYKASGLASGHTGEFISEVVATKMTTPYGELIVRGILCNILVCLAVWCTIKLKEETAKLIMIFWCLFAFITSGFEHSIANMFLLATGLLVANDPAVSIAGYIHNISAVTIGNIIGGVVFVALAYWYIGKEK</sequence>
<reference evidence="7 8" key="1">
    <citation type="submission" date="2010-08" db="EMBL/GenBank/DDBJ databases">
        <title>Complete sequence of Clostridium cellulovorans 743B.</title>
        <authorList>
            <consortium name="US DOE Joint Genome Institute"/>
            <person name="Lucas S."/>
            <person name="Copeland A."/>
            <person name="Lapidus A."/>
            <person name="Cheng J.-F."/>
            <person name="Bruce D."/>
            <person name="Goodwin L."/>
            <person name="Pitluck S."/>
            <person name="Chertkov O."/>
            <person name="Detter J.C."/>
            <person name="Han C."/>
            <person name="Tapia R."/>
            <person name="Land M."/>
            <person name="Hauser L."/>
            <person name="Chang Y.-J."/>
            <person name="Jeffries C."/>
            <person name="Kyrpides N."/>
            <person name="Ivanova N."/>
            <person name="Mikhailova N."/>
            <person name="Hemme C.L."/>
            <person name="Woyke T."/>
        </authorList>
    </citation>
    <scope>NUCLEOTIDE SEQUENCE [LARGE SCALE GENOMIC DNA]</scope>
    <source>
        <strain evidence="8">ATCC 35296 / DSM 3052 / OCM 3 / 743B</strain>
    </source>
</reference>
<dbReference type="PANTHER" id="PTHR30520">
    <property type="entry name" value="FORMATE TRANSPORTER-RELATED"/>
    <property type="match status" value="1"/>
</dbReference>
<evidence type="ECO:0000256" key="2">
    <source>
        <dbReference type="ARBA" id="ARBA00022692"/>
    </source>
</evidence>
<evidence type="ECO:0000313" key="7">
    <source>
        <dbReference type="EMBL" id="ADL49831.1"/>
    </source>
</evidence>
<keyword evidence="2 6" id="KW-0812">Transmembrane</keyword>
<evidence type="ECO:0000256" key="6">
    <source>
        <dbReference type="SAM" id="Phobius"/>
    </source>
</evidence>
<dbReference type="Proteomes" id="UP000002730">
    <property type="component" value="Chromosome"/>
</dbReference>
<feature type="transmembrane region" description="Helical" evidence="6">
    <location>
        <begin position="26"/>
        <end position="50"/>
    </location>
</feature>
<dbReference type="OrthoDB" id="9786493at2"/>
<evidence type="ECO:0000256" key="4">
    <source>
        <dbReference type="ARBA" id="ARBA00023136"/>
    </source>
</evidence>
<evidence type="ECO:0000313" key="8">
    <source>
        <dbReference type="Proteomes" id="UP000002730"/>
    </source>
</evidence>
<proteinExistence type="inferred from homology"/>
<comment type="subcellular location">
    <subcellularLocation>
        <location evidence="1">Membrane</location>
        <topology evidence="1">Multi-pass membrane protein</topology>
    </subcellularLocation>
</comment>
<dbReference type="HOGENOM" id="CLU_036896_2_1_9"/>
<dbReference type="Pfam" id="PF01226">
    <property type="entry name" value="Form_Nir_trans"/>
    <property type="match status" value="1"/>
</dbReference>
<feature type="transmembrane region" description="Helical" evidence="6">
    <location>
        <begin position="62"/>
        <end position="83"/>
    </location>
</feature>
<feature type="transmembrane region" description="Helical" evidence="6">
    <location>
        <begin position="104"/>
        <end position="125"/>
    </location>
</feature>
<dbReference type="EMBL" id="CP002160">
    <property type="protein sequence ID" value="ADL49831.1"/>
    <property type="molecule type" value="Genomic_DNA"/>
</dbReference>
<evidence type="ECO:0000256" key="3">
    <source>
        <dbReference type="ARBA" id="ARBA00022989"/>
    </source>
</evidence>
<keyword evidence="4 6" id="KW-0472">Membrane</keyword>
<dbReference type="eggNOG" id="COG2116">
    <property type="taxonomic scope" value="Bacteria"/>
</dbReference>
<dbReference type="NCBIfam" id="TIGR00790">
    <property type="entry name" value="fnt"/>
    <property type="match status" value="1"/>
</dbReference>
<dbReference type="InterPro" id="IPR000292">
    <property type="entry name" value="For/NO2_transpt"/>
</dbReference>
<keyword evidence="8" id="KW-1185">Reference proteome</keyword>
<dbReference type="KEGG" id="ccb:Clocel_0042"/>
<evidence type="ECO:0000256" key="5">
    <source>
        <dbReference type="ARBA" id="ARBA00049660"/>
    </source>
</evidence>
<keyword evidence="3 6" id="KW-1133">Transmembrane helix</keyword>
<comment type="similarity">
    <text evidence="5">Belongs to the FNT transporter (TC 1.A.16) family.</text>
</comment>